<dbReference type="PRINTS" id="PR00463">
    <property type="entry name" value="EP450I"/>
</dbReference>
<organism evidence="10 11">
    <name type="scientific">Dendrobium nobile</name>
    <name type="common">Orchid</name>
    <dbReference type="NCBI Taxonomy" id="94219"/>
    <lineage>
        <taxon>Eukaryota</taxon>
        <taxon>Viridiplantae</taxon>
        <taxon>Streptophyta</taxon>
        <taxon>Embryophyta</taxon>
        <taxon>Tracheophyta</taxon>
        <taxon>Spermatophyta</taxon>
        <taxon>Magnoliopsida</taxon>
        <taxon>Liliopsida</taxon>
        <taxon>Asparagales</taxon>
        <taxon>Orchidaceae</taxon>
        <taxon>Epidendroideae</taxon>
        <taxon>Malaxideae</taxon>
        <taxon>Dendrobiinae</taxon>
        <taxon>Dendrobium</taxon>
    </lineage>
</organism>
<dbReference type="Gene3D" id="1.10.630.10">
    <property type="entry name" value="Cytochrome P450"/>
    <property type="match status" value="1"/>
</dbReference>
<dbReference type="InterPro" id="IPR002401">
    <property type="entry name" value="Cyt_P450_E_grp-I"/>
</dbReference>
<evidence type="ECO:0000256" key="7">
    <source>
        <dbReference type="ARBA" id="ARBA00023033"/>
    </source>
</evidence>
<keyword evidence="6 8" id="KW-0408">Iron</keyword>
<evidence type="ECO:0000256" key="3">
    <source>
        <dbReference type="ARBA" id="ARBA00022617"/>
    </source>
</evidence>
<evidence type="ECO:0000313" key="10">
    <source>
        <dbReference type="EMBL" id="KAI0523515.1"/>
    </source>
</evidence>
<proteinExistence type="inferred from homology"/>
<dbReference type="InterPro" id="IPR001128">
    <property type="entry name" value="Cyt_P450"/>
</dbReference>
<keyword evidence="4 8" id="KW-0479">Metal-binding</keyword>
<keyword evidence="7 9" id="KW-0503">Monooxygenase</keyword>
<comment type="cofactor">
    <cofactor evidence="1 8">
        <name>heme</name>
        <dbReference type="ChEBI" id="CHEBI:30413"/>
    </cofactor>
</comment>
<gene>
    <name evidence="10" type="ORF">KFK09_005910</name>
</gene>
<comment type="similarity">
    <text evidence="2 9">Belongs to the cytochrome P450 family.</text>
</comment>
<dbReference type="PANTHER" id="PTHR47950">
    <property type="entry name" value="CYTOCHROME P450, FAMILY 76, SUBFAMILY C, POLYPEPTIDE 5-RELATED"/>
    <property type="match status" value="1"/>
</dbReference>
<dbReference type="SUPFAM" id="SSF48264">
    <property type="entry name" value="Cytochrome P450"/>
    <property type="match status" value="1"/>
</dbReference>
<dbReference type="EMBL" id="JAGYWB010000005">
    <property type="protein sequence ID" value="KAI0523515.1"/>
    <property type="molecule type" value="Genomic_DNA"/>
</dbReference>
<dbReference type="OrthoDB" id="2789670at2759"/>
<dbReference type="PANTHER" id="PTHR47950:SF44">
    <property type="entry name" value="CYTOCHROME P450, FAMILY 76, SUBFAMILY C, POLYPEPTIDE 5-RELATED"/>
    <property type="match status" value="1"/>
</dbReference>
<dbReference type="FunFam" id="1.10.630.10:FF:000126">
    <property type="entry name" value="Predicted protein"/>
    <property type="match status" value="1"/>
</dbReference>
<accession>A0A8T3C2D8</accession>
<dbReference type="InterPro" id="IPR017972">
    <property type="entry name" value="Cyt_P450_CS"/>
</dbReference>
<dbReference type="Pfam" id="PF00067">
    <property type="entry name" value="p450"/>
    <property type="match status" value="1"/>
</dbReference>
<sequence>MNGDDRFKGRNHINDFLTKLIETKESAEGEEDKLTNINIKALLQDMFIAGTDTVSVAIEWILTELIRHPKILARAQQEIDSIVGYNRLISESDLSKFSFLHSIVKESFRLHPPAPLSVPRMAIEDCVIDGFLIPKGATVLVNIWAIGRDPVCWPDDPSEFKPDRFGPSAPHENVDVKGNDFELIPFGVGRRICAGMNLGLRMVHLVTVTLVHSFDWTLADGDTVDMEESTGITMRKRRPLMAKAIPRLAPEVYI</sequence>
<dbReference type="Proteomes" id="UP000829196">
    <property type="component" value="Unassembled WGS sequence"/>
</dbReference>
<dbReference type="AlphaFoldDB" id="A0A8T3C2D8"/>
<name>A0A8T3C2D8_DENNO</name>
<dbReference type="PRINTS" id="PR00385">
    <property type="entry name" value="P450"/>
</dbReference>
<keyword evidence="3 8" id="KW-0349">Heme</keyword>
<evidence type="ECO:0000256" key="4">
    <source>
        <dbReference type="ARBA" id="ARBA00022723"/>
    </source>
</evidence>
<keyword evidence="5 9" id="KW-0560">Oxidoreductase</keyword>
<protein>
    <submittedName>
        <fullName evidence="10">Uncharacterized protein</fullName>
    </submittedName>
</protein>
<evidence type="ECO:0000256" key="9">
    <source>
        <dbReference type="RuleBase" id="RU000461"/>
    </source>
</evidence>
<evidence type="ECO:0000256" key="5">
    <source>
        <dbReference type="ARBA" id="ARBA00023002"/>
    </source>
</evidence>
<dbReference type="GO" id="GO:0020037">
    <property type="term" value="F:heme binding"/>
    <property type="evidence" value="ECO:0007669"/>
    <property type="project" value="InterPro"/>
</dbReference>
<dbReference type="GO" id="GO:0004497">
    <property type="term" value="F:monooxygenase activity"/>
    <property type="evidence" value="ECO:0007669"/>
    <property type="project" value="UniProtKB-KW"/>
</dbReference>
<feature type="binding site" description="axial binding residue" evidence="8">
    <location>
        <position position="193"/>
    </location>
    <ligand>
        <name>heme</name>
        <dbReference type="ChEBI" id="CHEBI:30413"/>
    </ligand>
    <ligandPart>
        <name>Fe</name>
        <dbReference type="ChEBI" id="CHEBI:18248"/>
    </ligandPart>
</feature>
<dbReference type="PROSITE" id="PS00086">
    <property type="entry name" value="CYTOCHROME_P450"/>
    <property type="match status" value="1"/>
</dbReference>
<evidence type="ECO:0000256" key="1">
    <source>
        <dbReference type="ARBA" id="ARBA00001971"/>
    </source>
</evidence>
<dbReference type="SMR" id="A0A8T3C2D8"/>
<evidence type="ECO:0000256" key="8">
    <source>
        <dbReference type="PIRSR" id="PIRSR602401-1"/>
    </source>
</evidence>
<evidence type="ECO:0000256" key="6">
    <source>
        <dbReference type="ARBA" id="ARBA00023004"/>
    </source>
</evidence>
<keyword evidence="11" id="KW-1185">Reference proteome</keyword>
<evidence type="ECO:0000256" key="2">
    <source>
        <dbReference type="ARBA" id="ARBA00010617"/>
    </source>
</evidence>
<evidence type="ECO:0000313" key="11">
    <source>
        <dbReference type="Proteomes" id="UP000829196"/>
    </source>
</evidence>
<dbReference type="InterPro" id="IPR036396">
    <property type="entry name" value="Cyt_P450_sf"/>
</dbReference>
<dbReference type="GO" id="GO:0016705">
    <property type="term" value="F:oxidoreductase activity, acting on paired donors, with incorporation or reduction of molecular oxygen"/>
    <property type="evidence" value="ECO:0007669"/>
    <property type="project" value="InterPro"/>
</dbReference>
<reference evidence="10" key="1">
    <citation type="journal article" date="2022" name="Front. Genet.">
        <title>Chromosome-Scale Assembly of the Dendrobium nobile Genome Provides Insights Into the Molecular Mechanism of the Biosynthesis of the Medicinal Active Ingredient of Dendrobium.</title>
        <authorList>
            <person name="Xu Q."/>
            <person name="Niu S.-C."/>
            <person name="Li K.-L."/>
            <person name="Zheng P.-J."/>
            <person name="Zhang X.-J."/>
            <person name="Jia Y."/>
            <person name="Liu Y."/>
            <person name="Niu Y.-X."/>
            <person name="Yu L.-H."/>
            <person name="Chen D.-F."/>
            <person name="Zhang G.-Q."/>
        </authorList>
    </citation>
    <scope>NUCLEOTIDE SEQUENCE</scope>
    <source>
        <tissue evidence="10">Leaf</tissue>
    </source>
</reference>
<dbReference type="GO" id="GO:0005506">
    <property type="term" value="F:iron ion binding"/>
    <property type="evidence" value="ECO:0007669"/>
    <property type="project" value="InterPro"/>
</dbReference>
<comment type="caution">
    <text evidence="10">The sequence shown here is derived from an EMBL/GenBank/DDBJ whole genome shotgun (WGS) entry which is preliminary data.</text>
</comment>